<dbReference type="InterPro" id="IPR001761">
    <property type="entry name" value="Peripla_BP/Lac1_sug-bd_dom"/>
</dbReference>
<accession>A0A0R1VWD9</accession>
<evidence type="ECO:0000256" key="1">
    <source>
        <dbReference type="ARBA" id="ARBA00019435"/>
    </source>
</evidence>
<keyword evidence="11" id="KW-1185">Reference proteome</keyword>
<dbReference type="InterPro" id="IPR028082">
    <property type="entry name" value="Peripla_BP_I"/>
</dbReference>
<dbReference type="PANTHER" id="PTHR30146">
    <property type="entry name" value="LACI-RELATED TRANSCRIPTIONAL REPRESSOR"/>
    <property type="match status" value="1"/>
</dbReference>
<proteinExistence type="predicted"/>
<dbReference type="GO" id="GO:0000976">
    <property type="term" value="F:transcription cis-regulatory region binding"/>
    <property type="evidence" value="ECO:0007669"/>
    <property type="project" value="TreeGrafter"/>
</dbReference>
<dbReference type="SUPFAM" id="SSF53822">
    <property type="entry name" value="Periplasmic binding protein-like I"/>
    <property type="match status" value="1"/>
</dbReference>
<feature type="domain" description="HTH lacI-type" evidence="8">
    <location>
        <begin position="26"/>
        <end position="80"/>
    </location>
</feature>
<dbReference type="PROSITE" id="PS50932">
    <property type="entry name" value="HTH_LACI_2"/>
    <property type="match status" value="1"/>
</dbReference>
<keyword evidence="3 7" id="KW-0805">Transcription regulation</keyword>
<feature type="domain" description="HTH cro/C1-type" evidence="9">
    <location>
        <begin position="26"/>
        <end position="70"/>
    </location>
</feature>
<dbReference type="PATRIC" id="fig|1423743.5.peg.2275"/>
<dbReference type="Proteomes" id="UP000051966">
    <property type="component" value="Unassembled WGS sequence"/>
</dbReference>
<dbReference type="InterPro" id="IPR010982">
    <property type="entry name" value="Lambda_DNA-bd_dom_sf"/>
</dbReference>
<dbReference type="Pfam" id="PF00356">
    <property type="entry name" value="LacI"/>
    <property type="match status" value="1"/>
</dbReference>
<evidence type="ECO:0000256" key="4">
    <source>
        <dbReference type="ARBA" id="ARBA00023125"/>
    </source>
</evidence>
<dbReference type="InterPro" id="IPR001387">
    <property type="entry name" value="Cro/C1-type_HTH"/>
</dbReference>
<comment type="function">
    <text evidence="7">Global transcriptional regulator of carbon catabolite repression (CCR) and carbon catabolite activation (CCA), which ensures optimal energy usage under diverse conditions.</text>
</comment>
<dbReference type="Gene3D" id="1.10.260.40">
    <property type="entry name" value="lambda repressor-like DNA-binding domains"/>
    <property type="match status" value="1"/>
</dbReference>
<evidence type="ECO:0000256" key="5">
    <source>
        <dbReference type="ARBA" id="ARBA00023159"/>
    </source>
</evidence>
<evidence type="ECO:0000313" key="10">
    <source>
        <dbReference type="EMBL" id="KRM10033.1"/>
    </source>
</evidence>
<dbReference type="SMART" id="SM00354">
    <property type="entry name" value="HTH_LACI"/>
    <property type="match status" value="1"/>
</dbReference>
<evidence type="ECO:0000256" key="3">
    <source>
        <dbReference type="ARBA" id="ARBA00023015"/>
    </source>
</evidence>
<dbReference type="EMBL" id="AZFY01000034">
    <property type="protein sequence ID" value="KRM10033.1"/>
    <property type="molecule type" value="Genomic_DNA"/>
</dbReference>
<dbReference type="FunFam" id="3.40.50.2300:FF:000012">
    <property type="entry name" value="Catabolite control protein A"/>
    <property type="match status" value="1"/>
</dbReference>
<dbReference type="PANTHER" id="PTHR30146:SF150">
    <property type="entry name" value="ARABINOSE METABOLISM TRANSCRIPTIONAL REPRESSOR"/>
    <property type="match status" value="1"/>
</dbReference>
<organism evidence="10 11">
    <name type="scientific">Lentilactobacillus farraginis DSM 18382 = JCM 14108</name>
    <dbReference type="NCBI Taxonomy" id="1423743"/>
    <lineage>
        <taxon>Bacteria</taxon>
        <taxon>Bacillati</taxon>
        <taxon>Bacillota</taxon>
        <taxon>Bacilli</taxon>
        <taxon>Lactobacillales</taxon>
        <taxon>Lactobacillaceae</taxon>
        <taxon>Lentilactobacillus</taxon>
    </lineage>
</organism>
<dbReference type="Pfam" id="PF00532">
    <property type="entry name" value="Peripla_BP_1"/>
    <property type="match status" value="1"/>
</dbReference>
<evidence type="ECO:0000256" key="2">
    <source>
        <dbReference type="ARBA" id="ARBA00022491"/>
    </source>
</evidence>
<keyword evidence="6 7" id="KW-0804">Transcription</keyword>
<dbReference type="InterPro" id="IPR006377">
    <property type="entry name" value="CcpA"/>
</dbReference>
<gene>
    <name evidence="10" type="ORF">FD41_GL002215</name>
</gene>
<dbReference type="PRINTS" id="PR00036">
    <property type="entry name" value="HTHLACI"/>
</dbReference>
<comment type="caution">
    <text evidence="10">The sequence shown here is derived from an EMBL/GenBank/DDBJ whole genome shotgun (WGS) entry which is preliminary data.</text>
</comment>
<dbReference type="GO" id="GO:0003700">
    <property type="term" value="F:DNA-binding transcription factor activity"/>
    <property type="evidence" value="ECO:0007669"/>
    <property type="project" value="TreeGrafter"/>
</dbReference>
<keyword evidence="2 7" id="KW-0678">Repressor</keyword>
<dbReference type="PROSITE" id="PS50943">
    <property type="entry name" value="HTH_CROC1"/>
    <property type="match status" value="1"/>
</dbReference>
<keyword evidence="4 7" id="KW-0238">DNA-binding</keyword>
<reference evidence="10 11" key="1">
    <citation type="journal article" date="2015" name="Genome Announc.">
        <title>Expanding the biotechnology potential of lactobacilli through comparative genomics of 213 strains and associated genera.</title>
        <authorList>
            <person name="Sun Z."/>
            <person name="Harris H.M."/>
            <person name="McCann A."/>
            <person name="Guo C."/>
            <person name="Argimon S."/>
            <person name="Zhang W."/>
            <person name="Yang X."/>
            <person name="Jeffery I.B."/>
            <person name="Cooney J.C."/>
            <person name="Kagawa T.F."/>
            <person name="Liu W."/>
            <person name="Song Y."/>
            <person name="Salvetti E."/>
            <person name="Wrobel A."/>
            <person name="Rasinkangas P."/>
            <person name="Parkhill J."/>
            <person name="Rea M.C."/>
            <person name="O'Sullivan O."/>
            <person name="Ritari J."/>
            <person name="Douillard F.P."/>
            <person name="Paul Ross R."/>
            <person name="Yang R."/>
            <person name="Briner A.E."/>
            <person name="Felis G.E."/>
            <person name="de Vos W.M."/>
            <person name="Barrangou R."/>
            <person name="Klaenhammer T.R."/>
            <person name="Caufield P.W."/>
            <person name="Cui Y."/>
            <person name="Zhang H."/>
            <person name="O'Toole P.W."/>
        </authorList>
    </citation>
    <scope>NUCLEOTIDE SEQUENCE [LARGE SCALE GENOMIC DNA]</scope>
    <source>
        <strain evidence="10 11">DSM 18382</strain>
    </source>
</reference>
<evidence type="ECO:0000256" key="6">
    <source>
        <dbReference type="ARBA" id="ARBA00023163"/>
    </source>
</evidence>
<evidence type="ECO:0000256" key="7">
    <source>
        <dbReference type="RuleBase" id="RU368079"/>
    </source>
</evidence>
<dbReference type="PROSITE" id="PS00356">
    <property type="entry name" value="HTH_LACI_1"/>
    <property type="match status" value="1"/>
</dbReference>
<name>A0A0R1VWD9_9LACO</name>
<evidence type="ECO:0000259" key="9">
    <source>
        <dbReference type="PROSITE" id="PS50943"/>
    </source>
</evidence>
<evidence type="ECO:0000313" key="11">
    <source>
        <dbReference type="Proteomes" id="UP000051966"/>
    </source>
</evidence>
<sequence>MNDVLKIYENLLYLKERAIKMDKQTITIYDVAREADVSMATVSRVVNGNANVKPATRKKVLDVIEKLDYRPNAVARGLASKKTTTVGVIVPDVTNMYFSSLARGIDDVATMYKYNIILTNSDADSEKEIKVLNTLLSKQVDGIVFMGNEITDKLREEFKRTKTPIVLAGSVDEQNLKPSVNIDYVAAVQEEVKNLIDRGNKRVAFVCGPLEQAINSKFRLEGYKKALKSAGIPYDDKLVFETDDTYKTGTLLQPALMSVNATAAMVTDDELAAGIMNGMSDAGVKVPDQFEVITSNDTKLTEMVRPKMSSITQPLYDIGAVAMRLLTKLMNNEEVDEKNVLLPYGLMKRESTK</sequence>
<dbReference type="InterPro" id="IPR000843">
    <property type="entry name" value="HTH_LacI"/>
</dbReference>
<dbReference type="CDD" id="cd06298">
    <property type="entry name" value="PBP1_CcpA"/>
    <property type="match status" value="1"/>
</dbReference>
<dbReference type="FunFam" id="1.10.260.40:FF:000002">
    <property type="entry name" value="HTH-type transcriptional repressor PurR"/>
    <property type="match status" value="1"/>
</dbReference>
<keyword evidence="5 7" id="KW-0010">Activator</keyword>
<dbReference type="NCBIfam" id="TIGR01481">
    <property type="entry name" value="ccpA"/>
    <property type="match status" value="1"/>
</dbReference>
<evidence type="ECO:0000259" key="8">
    <source>
        <dbReference type="PROSITE" id="PS50932"/>
    </source>
</evidence>
<dbReference type="Gene3D" id="3.40.50.2300">
    <property type="match status" value="2"/>
</dbReference>
<dbReference type="SUPFAM" id="SSF47413">
    <property type="entry name" value="lambda repressor-like DNA-binding domains"/>
    <property type="match status" value="1"/>
</dbReference>
<dbReference type="CDD" id="cd01392">
    <property type="entry name" value="HTH_LacI"/>
    <property type="match status" value="1"/>
</dbReference>
<dbReference type="AlphaFoldDB" id="A0A0R1VWD9"/>
<protein>
    <recommendedName>
        <fullName evidence="1 7">Catabolite control protein A</fullName>
    </recommendedName>
</protein>